<gene>
    <name evidence="5" type="ORF">SAMN05445756_1342</name>
</gene>
<dbReference type="Pfam" id="PF01022">
    <property type="entry name" value="HTH_5"/>
    <property type="match status" value="1"/>
</dbReference>
<dbReference type="InterPro" id="IPR036390">
    <property type="entry name" value="WH_DNA-bd_sf"/>
</dbReference>
<proteinExistence type="predicted"/>
<keyword evidence="6" id="KW-1185">Reference proteome</keyword>
<dbReference type="SUPFAM" id="SSF46785">
    <property type="entry name" value="Winged helix' DNA-binding domain"/>
    <property type="match status" value="1"/>
</dbReference>
<dbReference type="RefSeq" id="WP_234994302.1">
    <property type="nucleotide sequence ID" value="NZ_FYEZ01000001.1"/>
</dbReference>
<evidence type="ECO:0000313" key="6">
    <source>
        <dbReference type="Proteomes" id="UP000198122"/>
    </source>
</evidence>
<dbReference type="Gene3D" id="1.10.10.10">
    <property type="entry name" value="Winged helix-like DNA-binding domain superfamily/Winged helix DNA-binding domain"/>
    <property type="match status" value="1"/>
</dbReference>
<dbReference type="AlphaFoldDB" id="A0A212THY3"/>
<dbReference type="GO" id="GO:0003677">
    <property type="term" value="F:DNA binding"/>
    <property type="evidence" value="ECO:0007669"/>
    <property type="project" value="UniProtKB-KW"/>
</dbReference>
<keyword evidence="2" id="KW-0238">DNA-binding</keyword>
<dbReference type="CDD" id="cd00090">
    <property type="entry name" value="HTH_ARSR"/>
    <property type="match status" value="1"/>
</dbReference>
<dbReference type="NCBIfam" id="NF033788">
    <property type="entry name" value="HTH_metalloreg"/>
    <property type="match status" value="1"/>
</dbReference>
<dbReference type="GO" id="GO:0003700">
    <property type="term" value="F:DNA-binding transcription factor activity"/>
    <property type="evidence" value="ECO:0007669"/>
    <property type="project" value="InterPro"/>
</dbReference>
<sequence>MSAPETPPGELTGAEDCGVALHRVPDEEAATVLKALGHPARVRIVAAVRAAKAGEVCVCDLQPVVDLAQPTVSHHLKVLVDAGLLTRERRGSWSWYALDDDAWRRIGAFFA</sequence>
<reference evidence="5 6" key="1">
    <citation type="submission" date="2017-06" db="EMBL/GenBank/DDBJ databases">
        <authorList>
            <person name="Kim H.J."/>
            <person name="Triplett B.A."/>
        </authorList>
    </citation>
    <scope>NUCLEOTIDE SEQUENCE [LARGE SCALE GENOMIC DNA]</scope>
    <source>
        <strain evidence="5 6">DSM 22179</strain>
    </source>
</reference>
<protein>
    <submittedName>
        <fullName evidence="5">Transcriptional regulator, ArsR family</fullName>
    </submittedName>
</protein>
<evidence type="ECO:0000313" key="5">
    <source>
        <dbReference type="EMBL" id="SNC65490.1"/>
    </source>
</evidence>
<evidence type="ECO:0000256" key="2">
    <source>
        <dbReference type="ARBA" id="ARBA00023125"/>
    </source>
</evidence>
<accession>A0A212THY3</accession>
<keyword evidence="3" id="KW-0804">Transcription</keyword>
<evidence type="ECO:0000256" key="1">
    <source>
        <dbReference type="ARBA" id="ARBA00023015"/>
    </source>
</evidence>
<dbReference type="EMBL" id="FYEZ01000001">
    <property type="protein sequence ID" value="SNC65490.1"/>
    <property type="molecule type" value="Genomic_DNA"/>
</dbReference>
<keyword evidence="1" id="KW-0805">Transcription regulation</keyword>
<dbReference type="InterPro" id="IPR051081">
    <property type="entry name" value="HTH_MetalResp_TranReg"/>
</dbReference>
<organism evidence="5 6">
    <name type="scientific">Kytococcus aerolatus</name>
    <dbReference type="NCBI Taxonomy" id="592308"/>
    <lineage>
        <taxon>Bacteria</taxon>
        <taxon>Bacillati</taxon>
        <taxon>Actinomycetota</taxon>
        <taxon>Actinomycetes</taxon>
        <taxon>Micrococcales</taxon>
        <taxon>Kytococcaceae</taxon>
        <taxon>Kytococcus</taxon>
    </lineage>
</organism>
<dbReference type="InterPro" id="IPR001845">
    <property type="entry name" value="HTH_ArsR_DNA-bd_dom"/>
</dbReference>
<dbReference type="Proteomes" id="UP000198122">
    <property type="component" value="Unassembled WGS sequence"/>
</dbReference>
<dbReference type="PRINTS" id="PR00778">
    <property type="entry name" value="HTHARSR"/>
</dbReference>
<evidence type="ECO:0000259" key="4">
    <source>
        <dbReference type="PROSITE" id="PS50987"/>
    </source>
</evidence>
<dbReference type="InterPro" id="IPR011991">
    <property type="entry name" value="ArsR-like_HTH"/>
</dbReference>
<dbReference type="PANTHER" id="PTHR33154:SF18">
    <property type="entry name" value="ARSENICAL RESISTANCE OPERON REPRESSOR"/>
    <property type="match status" value="1"/>
</dbReference>
<evidence type="ECO:0000256" key="3">
    <source>
        <dbReference type="ARBA" id="ARBA00023163"/>
    </source>
</evidence>
<dbReference type="PANTHER" id="PTHR33154">
    <property type="entry name" value="TRANSCRIPTIONAL REGULATOR, ARSR FAMILY"/>
    <property type="match status" value="1"/>
</dbReference>
<dbReference type="InterPro" id="IPR036388">
    <property type="entry name" value="WH-like_DNA-bd_sf"/>
</dbReference>
<dbReference type="SMART" id="SM00418">
    <property type="entry name" value="HTH_ARSR"/>
    <property type="match status" value="1"/>
</dbReference>
<dbReference type="PROSITE" id="PS50987">
    <property type="entry name" value="HTH_ARSR_2"/>
    <property type="match status" value="1"/>
</dbReference>
<name>A0A212THY3_9MICO</name>
<feature type="domain" description="HTH arsR-type" evidence="4">
    <location>
        <begin position="21"/>
        <end position="111"/>
    </location>
</feature>